<feature type="region of interest" description="Disordered" evidence="1">
    <location>
        <begin position="83"/>
        <end position="141"/>
    </location>
</feature>
<name>A0ABQ9SMS5_9PEZI</name>
<keyword evidence="3" id="KW-1185">Reference proteome</keyword>
<evidence type="ECO:0000313" key="3">
    <source>
        <dbReference type="Proteomes" id="UP001241169"/>
    </source>
</evidence>
<evidence type="ECO:0000256" key="1">
    <source>
        <dbReference type="SAM" id="MobiDB-lite"/>
    </source>
</evidence>
<protein>
    <submittedName>
        <fullName evidence="2">Uncharacterized protein</fullName>
    </submittedName>
</protein>
<dbReference type="GeneID" id="85374694"/>
<comment type="caution">
    <text evidence="2">The sequence shown here is derived from an EMBL/GenBank/DDBJ whole genome shotgun (WGS) entry which is preliminary data.</text>
</comment>
<sequence>MHHQLAAHGRSNNGKAGAEGKRTTHTDTLLRIHAHIPPSLCASAARLLFLSLPCFPPNPPPPLLRVPCIEALPAIFIQKQRRGRGRNCNVVEGEGERGAAKSRSPSRGRSGCSTSEGEGPRNVQEGISSATRKSARLGEGETAAAAHRGWLKKFPELLRTTAQQQQMVLFGSSPIPIRSQVCAPFAPPGPIEATLGGRLWRPYSCISFAHVRVLCNGSKANTVTAASYFGGGISCESSCGRISSPAELSVCLIEILRGTSRYRAGKSWLKFVACK</sequence>
<dbReference type="Proteomes" id="UP001241169">
    <property type="component" value="Unassembled WGS sequence"/>
</dbReference>
<accession>A0ABQ9SMS5</accession>
<reference evidence="2 3" key="1">
    <citation type="submission" date="2016-10" db="EMBL/GenBank/DDBJ databases">
        <title>The genome sequence of Colletotrichum fioriniae PJ7.</title>
        <authorList>
            <person name="Baroncelli R."/>
        </authorList>
    </citation>
    <scope>NUCLEOTIDE SEQUENCE [LARGE SCALE GENOMIC DNA]</scope>
    <source>
        <strain evidence="2 3">IMI 384185</strain>
    </source>
</reference>
<evidence type="ECO:0000313" key="2">
    <source>
        <dbReference type="EMBL" id="KAK1540534.1"/>
    </source>
</evidence>
<feature type="compositionally biased region" description="Low complexity" evidence="1">
    <location>
        <begin position="101"/>
        <end position="115"/>
    </location>
</feature>
<dbReference type="RefSeq" id="XP_060349669.1">
    <property type="nucleotide sequence ID" value="XM_060490795.1"/>
</dbReference>
<dbReference type="EMBL" id="MOPA01000005">
    <property type="protein sequence ID" value="KAK1540534.1"/>
    <property type="molecule type" value="Genomic_DNA"/>
</dbReference>
<organism evidence="2 3">
    <name type="scientific">Colletotrichum paranaense</name>
    <dbReference type="NCBI Taxonomy" id="1914294"/>
    <lineage>
        <taxon>Eukaryota</taxon>
        <taxon>Fungi</taxon>
        <taxon>Dikarya</taxon>
        <taxon>Ascomycota</taxon>
        <taxon>Pezizomycotina</taxon>
        <taxon>Sordariomycetes</taxon>
        <taxon>Hypocreomycetidae</taxon>
        <taxon>Glomerellales</taxon>
        <taxon>Glomerellaceae</taxon>
        <taxon>Colletotrichum</taxon>
        <taxon>Colletotrichum acutatum species complex</taxon>
    </lineage>
</organism>
<proteinExistence type="predicted"/>
<feature type="region of interest" description="Disordered" evidence="1">
    <location>
        <begin position="1"/>
        <end position="23"/>
    </location>
</feature>
<gene>
    <name evidence="2" type="ORF">CPAR01_06523</name>
</gene>